<accession>A0A0H1BNP6</accession>
<dbReference type="EMBL" id="LDEV01000468">
    <property type="protein sequence ID" value="KLJ13164.1"/>
    <property type="molecule type" value="Genomic_DNA"/>
</dbReference>
<evidence type="ECO:0000313" key="3">
    <source>
        <dbReference type="Proteomes" id="UP000053573"/>
    </source>
</evidence>
<organism evidence="2 3">
    <name type="scientific">Blastomyces silverae</name>
    <dbReference type="NCBI Taxonomy" id="2060906"/>
    <lineage>
        <taxon>Eukaryota</taxon>
        <taxon>Fungi</taxon>
        <taxon>Dikarya</taxon>
        <taxon>Ascomycota</taxon>
        <taxon>Pezizomycotina</taxon>
        <taxon>Eurotiomycetes</taxon>
        <taxon>Eurotiomycetidae</taxon>
        <taxon>Onygenales</taxon>
        <taxon>Ajellomycetaceae</taxon>
        <taxon>Blastomyces</taxon>
    </lineage>
</organism>
<reference evidence="3" key="1">
    <citation type="journal article" date="2015" name="PLoS Genet.">
        <title>The dynamic genome and transcriptome of the human fungal pathogen Blastomyces and close relative Emmonsia.</title>
        <authorList>
            <person name="Munoz J.F."/>
            <person name="Gauthier G.M."/>
            <person name="Desjardins C.A."/>
            <person name="Gallo J.E."/>
            <person name="Holder J."/>
            <person name="Sullivan T.D."/>
            <person name="Marty A.J."/>
            <person name="Carmen J.C."/>
            <person name="Chen Z."/>
            <person name="Ding L."/>
            <person name="Gujja S."/>
            <person name="Magrini V."/>
            <person name="Misas E."/>
            <person name="Mitreva M."/>
            <person name="Priest M."/>
            <person name="Saif S."/>
            <person name="Whiston E.A."/>
            <person name="Young S."/>
            <person name="Zeng Q."/>
            <person name="Goldman W.E."/>
            <person name="Mardis E.R."/>
            <person name="Taylor J.W."/>
            <person name="McEwen J.G."/>
            <person name="Clay O.K."/>
            <person name="Klein B.S."/>
            <person name="Cuomo C.A."/>
        </authorList>
    </citation>
    <scope>NUCLEOTIDE SEQUENCE [LARGE SCALE GENOMIC DNA]</scope>
    <source>
        <strain evidence="3">UAMH 139</strain>
    </source>
</reference>
<gene>
    <name evidence="2" type="ORF">EMPG_11886</name>
</gene>
<proteinExistence type="predicted"/>
<comment type="caution">
    <text evidence="2">The sequence shown here is derived from an EMBL/GenBank/DDBJ whole genome shotgun (WGS) entry which is preliminary data.</text>
</comment>
<evidence type="ECO:0000256" key="1">
    <source>
        <dbReference type="SAM" id="MobiDB-lite"/>
    </source>
</evidence>
<keyword evidence="3" id="KW-1185">Reference proteome</keyword>
<dbReference type="Proteomes" id="UP000053573">
    <property type="component" value="Unassembled WGS sequence"/>
</dbReference>
<name>A0A0H1BNP6_9EURO</name>
<protein>
    <submittedName>
        <fullName evidence="2">Uncharacterized protein</fullName>
    </submittedName>
</protein>
<dbReference type="AlphaFoldDB" id="A0A0H1BNP6"/>
<evidence type="ECO:0000313" key="2">
    <source>
        <dbReference type="EMBL" id="KLJ13164.1"/>
    </source>
</evidence>
<feature type="region of interest" description="Disordered" evidence="1">
    <location>
        <begin position="23"/>
        <end position="50"/>
    </location>
</feature>
<sequence length="135" mass="15678">MVPDILSHNRIIYRRGPNLGYYHLPQSMRSRRDPGGKRQSRDLDRTLADKDEQVKDKTRFTIDNCRNRSPSRHEFVAWKLEYVKSSRGYSEKHDGFHSSDINLGSGCTPAEMDRLIRKITGISTVIHSSRDMATW</sequence>
<feature type="compositionally biased region" description="Basic and acidic residues" evidence="1">
    <location>
        <begin position="30"/>
        <end position="50"/>
    </location>
</feature>